<dbReference type="Proteomes" id="UP001316803">
    <property type="component" value="Unassembled WGS sequence"/>
</dbReference>
<proteinExistence type="predicted"/>
<comment type="caution">
    <text evidence="7">The sequence shown here is derived from an EMBL/GenBank/DDBJ whole genome shotgun (WGS) entry which is preliminary data.</text>
</comment>
<evidence type="ECO:0000256" key="6">
    <source>
        <dbReference type="SAM" id="MobiDB-lite"/>
    </source>
</evidence>
<evidence type="ECO:0000256" key="4">
    <source>
        <dbReference type="ARBA" id="ARBA00023163"/>
    </source>
</evidence>
<keyword evidence="3" id="KW-0805">Transcription regulation</keyword>
<dbReference type="PANTHER" id="PTHR47660">
    <property type="entry name" value="TRANSCRIPTION FACTOR WITH C2H2 AND ZN(2)-CYS(6) DNA BINDING DOMAIN (EUROFUNG)-RELATED-RELATED"/>
    <property type="match status" value="1"/>
</dbReference>
<keyword evidence="4" id="KW-0804">Transcription</keyword>
<evidence type="ECO:0000313" key="8">
    <source>
        <dbReference type="Proteomes" id="UP001316803"/>
    </source>
</evidence>
<reference evidence="7 8" key="1">
    <citation type="submission" date="2022-12" db="EMBL/GenBank/DDBJ databases">
        <title>Genomic features and morphological characterization of a novel Knufia sp. strain isolated from spacecraft assembly facility.</title>
        <authorList>
            <person name="Teixeira M."/>
            <person name="Chander A.M."/>
            <person name="Stajich J.E."/>
            <person name="Venkateswaran K."/>
        </authorList>
    </citation>
    <scope>NUCLEOTIDE SEQUENCE [LARGE SCALE GENOMIC DNA]</scope>
    <source>
        <strain evidence="7 8">FJI-L2-BK-P2</strain>
    </source>
</reference>
<keyword evidence="5" id="KW-0539">Nucleus</keyword>
<protein>
    <submittedName>
        <fullName evidence="7">Uncharacterized protein</fullName>
    </submittedName>
</protein>
<evidence type="ECO:0000313" key="7">
    <source>
        <dbReference type="EMBL" id="KAK5948539.1"/>
    </source>
</evidence>
<dbReference type="PANTHER" id="PTHR47660:SF7">
    <property type="entry name" value="TRANSCRIPTION FACTOR WITH C2H2 AND ZN(2)-CYS(6) DNA BINDING DOMAIN (EUROFUNG)"/>
    <property type="match status" value="1"/>
</dbReference>
<dbReference type="AlphaFoldDB" id="A0AAN8E834"/>
<evidence type="ECO:0000256" key="1">
    <source>
        <dbReference type="ARBA" id="ARBA00022723"/>
    </source>
</evidence>
<accession>A0AAN8E834</accession>
<evidence type="ECO:0000256" key="5">
    <source>
        <dbReference type="ARBA" id="ARBA00023242"/>
    </source>
</evidence>
<keyword evidence="1" id="KW-0479">Metal-binding</keyword>
<dbReference type="EMBL" id="JAKLMC020000046">
    <property type="protein sequence ID" value="KAK5948539.1"/>
    <property type="molecule type" value="Genomic_DNA"/>
</dbReference>
<dbReference type="GO" id="GO:0046872">
    <property type="term" value="F:metal ion binding"/>
    <property type="evidence" value="ECO:0007669"/>
    <property type="project" value="UniProtKB-KW"/>
</dbReference>
<feature type="region of interest" description="Disordered" evidence="6">
    <location>
        <begin position="1"/>
        <end position="22"/>
    </location>
</feature>
<keyword evidence="8" id="KW-1185">Reference proteome</keyword>
<evidence type="ECO:0000256" key="3">
    <source>
        <dbReference type="ARBA" id="ARBA00023015"/>
    </source>
</evidence>
<sequence>MIDDGEVGSIQGPDPDITESIGMNGHRLLTEHTSIEYDGSMLPATSLQSHHAHHNNWGSNAASLPDVPEMGVFGTGDEDFDFMSGLWQLPLTDMESTGDDFSLPIGDETWLQPPQREELQSDQPLSMMRDYFRARSRASTPTRIEAGQHQYSVAPRLQIYDTEIINVFLNLARDHLSCSFPIFSAFKATSGMRKELCLAMASVGGLYCRVQGSTKVAKALYHDSRRLLLESHFSERAMHFETVLSFAKTFMLLEIYGLCSGDKRSYEFVEVFHGCMLDVIKQYTLHPAAQTDQVSSLNDATRTLESYRVLFLLLPPSITTTVDTTRDQNLRQLLTPGDSTIESVVPSIAALSSLAWMAGASHRPDRKVQLWRSEFIELALDRWIRSGDPETQQLPQILLYHMTHIFLHSDLVALQRFAMGFATSDQQDSIPEAIHTWAKSRDFAIAKWHASKILTPAKKAVIAAHTRSRDQGKSNQTEPPHLPYCIYFAVLVGWYEGLISGRNEARETSISEGAQLLLGMRVRVARLLGTALYELLPERARIAE</sequence>
<organism evidence="7 8">
    <name type="scientific">Knufia fluminis</name>
    <dbReference type="NCBI Taxonomy" id="191047"/>
    <lineage>
        <taxon>Eukaryota</taxon>
        <taxon>Fungi</taxon>
        <taxon>Dikarya</taxon>
        <taxon>Ascomycota</taxon>
        <taxon>Pezizomycotina</taxon>
        <taxon>Eurotiomycetes</taxon>
        <taxon>Chaetothyriomycetidae</taxon>
        <taxon>Chaetothyriales</taxon>
        <taxon>Trichomeriaceae</taxon>
        <taxon>Knufia</taxon>
    </lineage>
</organism>
<evidence type="ECO:0000256" key="2">
    <source>
        <dbReference type="ARBA" id="ARBA00022833"/>
    </source>
</evidence>
<keyword evidence="2" id="KW-0862">Zinc</keyword>
<name>A0AAN8E834_9EURO</name>
<gene>
    <name evidence="7" type="ORF">OHC33_010435</name>
</gene>